<sequence>MSSESMTLYKLMVLYMLKKVNFPLNNGQISDFILQREYTTYFTLQEAINELVSDNFIQLINYRNSTQYKLTDEGTDTIAFFDSKISSAIKVDIEEYLKVNKYVLKSEVGTTSDYYKSTSKDYIVHCQVKEGKSTLIELNLSVPLEDQADAMCAKWKESSAEIYEFIMHKLL</sequence>
<organism evidence="1 2">
    <name type="scientific">[Clostridium] fimetarium</name>
    <dbReference type="NCBI Taxonomy" id="99656"/>
    <lineage>
        <taxon>Bacteria</taxon>
        <taxon>Bacillati</taxon>
        <taxon>Bacillota</taxon>
        <taxon>Clostridia</taxon>
        <taxon>Lachnospirales</taxon>
        <taxon>Lachnospiraceae</taxon>
    </lineage>
</organism>
<dbReference type="STRING" id="99656.SAMN05421659_11837"/>
<dbReference type="Gene3D" id="1.10.10.10">
    <property type="entry name" value="Winged helix-like DNA-binding domain superfamily/Winged helix DNA-binding domain"/>
    <property type="match status" value="1"/>
</dbReference>
<protein>
    <recommendedName>
        <fullName evidence="3">DUF4364 domain-containing protein</fullName>
    </recommendedName>
</protein>
<dbReference type="AlphaFoldDB" id="A0A1I0RLJ7"/>
<evidence type="ECO:0008006" key="3">
    <source>
        <dbReference type="Google" id="ProtNLM"/>
    </source>
</evidence>
<dbReference type="InterPro" id="IPR036388">
    <property type="entry name" value="WH-like_DNA-bd_sf"/>
</dbReference>
<dbReference type="EMBL" id="FOJI01000018">
    <property type="protein sequence ID" value="SEW41893.1"/>
    <property type="molecule type" value="Genomic_DNA"/>
</dbReference>
<dbReference type="RefSeq" id="WP_092456875.1">
    <property type="nucleotide sequence ID" value="NZ_FOJI01000018.1"/>
</dbReference>
<dbReference type="Pfam" id="PF14277">
    <property type="entry name" value="DUF4364"/>
    <property type="match status" value="1"/>
</dbReference>
<dbReference type="Proteomes" id="UP000199701">
    <property type="component" value="Unassembled WGS sequence"/>
</dbReference>
<evidence type="ECO:0000313" key="1">
    <source>
        <dbReference type="EMBL" id="SEW41893.1"/>
    </source>
</evidence>
<name>A0A1I0RLJ7_9FIRM</name>
<evidence type="ECO:0000313" key="2">
    <source>
        <dbReference type="Proteomes" id="UP000199701"/>
    </source>
</evidence>
<gene>
    <name evidence="1" type="ORF">SAMN05421659_11837</name>
</gene>
<accession>A0A1I0RLJ7</accession>
<keyword evidence="2" id="KW-1185">Reference proteome</keyword>
<dbReference type="InterPro" id="IPR025374">
    <property type="entry name" value="DUF4364"/>
</dbReference>
<proteinExistence type="predicted"/>
<reference evidence="1 2" key="1">
    <citation type="submission" date="2016-10" db="EMBL/GenBank/DDBJ databases">
        <authorList>
            <person name="de Groot N.N."/>
        </authorList>
    </citation>
    <scope>NUCLEOTIDE SEQUENCE [LARGE SCALE GENOMIC DNA]</scope>
    <source>
        <strain evidence="1 2">DSM 9179</strain>
    </source>
</reference>
<dbReference type="OrthoDB" id="9783597at2"/>